<protein>
    <recommendedName>
        <fullName evidence="8">Probable cytosol aminopeptidase</fullName>
        <ecNumber evidence="8">3.4.11.1</ecNumber>
    </recommendedName>
    <alternativeName>
        <fullName evidence="8">Leucine aminopeptidase</fullName>
        <shortName evidence="8">LAP</shortName>
        <ecNumber evidence="8">3.4.11.10</ecNumber>
    </alternativeName>
    <alternativeName>
        <fullName evidence="8">Leucyl aminopeptidase</fullName>
    </alternativeName>
</protein>
<dbReference type="PANTHER" id="PTHR11963">
    <property type="entry name" value="LEUCINE AMINOPEPTIDASE-RELATED"/>
    <property type="match status" value="1"/>
</dbReference>
<dbReference type="Gene3D" id="3.40.630.10">
    <property type="entry name" value="Zn peptidases"/>
    <property type="match status" value="1"/>
</dbReference>
<dbReference type="KEGG" id="mrh:MycrhN_4495"/>
<reference evidence="10 11" key="1">
    <citation type="submission" date="2011-12" db="EMBL/GenBank/DDBJ databases">
        <title>Complete sequence of Mycobacterium rhodesiae NBB3.</title>
        <authorList>
            <consortium name="US DOE Joint Genome Institute"/>
            <person name="Lucas S."/>
            <person name="Han J."/>
            <person name="Lapidus A."/>
            <person name="Cheng J.-F."/>
            <person name="Goodwin L."/>
            <person name="Pitluck S."/>
            <person name="Peters L."/>
            <person name="Mikhailova N."/>
            <person name="Gu W."/>
            <person name="Detter J.C."/>
            <person name="Han C."/>
            <person name="Tapia R."/>
            <person name="Land M."/>
            <person name="Hauser L."/>
            <person name="Kyrpides N."/>
            <person name="Ivanova N."/>
            <person name="Pagani I."/>
            <person name="Mattes T."/>
            <person name="Holmes A."/>
            <person name="Rutledge P."/>
            <person name="Paulsen I."/>
            <person name="Coleman N."/>
            <person name="Woyke T."/>
        </authorList>
    </citation>
    <scope>NUCLEOTIDE SEQUENCE [LARGE SCALE GENOMIC DNA]</scope>
    <source>
        <strain evidence="10 11">NBB3</strain>
    </source>
</reference>
<keyword evidence="4 8" id="KW-0031">Aminopeptidase</keyword>
<feature type="binding site" evidence="8">
    <location>
        <position position="295"/>
    </location>
    <ligand>
        <name>Mn(2+)</name>
        <dbReference type="ChEBI" id="CHEBI:29035"/>
        <label>2</label>
    </ligand>
</feature>
<feature type="binding site" evidence="8">
    <location>
        <position position="277"/>
    </location>
    <ligand>
        <name>Mn(2+)</name>
        <dbReference type="ChEBI" id="CHEBI:29035"/>
        <label>1</label>
    </ligand>
</feature>
<accession>G8RMY1</accession>
<evidence type="ECO:0000256" key="7">
    <source>
        <dbReference type="ARBA" id="ARBA00049972"/>
    </source>
</evidence>
<dbReference type="EMBL" id="CP003169">
    <property type="protein sequence ID" value="AEV74985.1"/>
    <property type="molecule type" value="Genomic_DNA"/>
</dbReference>
<feature type="binding site" evidence="8">
    <location>
        <position position="354"/>
    </location>
    <ligand>
        <name>Mn(2+)</name>
        <dbReference type="ChEBI" id="CHEBI:29035"/>
        <label>1</label>
    </ligand>
</feature>
<dbReference type="PANTHER" id="PTHR11963:SF23">
    <property type="entry name" value="CYTOSOL AMINOPEPTIDASE"/>
    <property type="match status" value="1"/>
</dbReference>
<dbReference type="SUPFAM" id="SSF53187">
    <property type="entry name" value="Zn-dependent exopeptidases"/>
    <property type="match status" value="1"/>
</dbReference>
<dbReference type="Proteomes" id="UP000005442">
    <property type="component" value="Chromosome"/>
</dbReference>
<keyword evidence="8" id="KW-0479">Metal-binding</keyword>
<feature type="domain" description="Cytosol aminopeptidase" evidence="9">
    <location>
        <begin position="352"/>
        <end position="359"/>
    </location>
</feature>
<evidence type="ECO:0000256" key="3">
    <source>
        <dbReference type="ARBA" id="ARBA00009528"/>
    </source>
</evidence>
<evidence type="ECO:0000256" key="4">
    <source>
        <dbReference type="ARBA" id="ARBA00022438"/>
    </source>
</evidence>
<dbReference type="InterPro" id="IPR011356">
    <property type="entry name" value="Leucine_aapep/pepB"/>
</dbReference>
<comment type="similarity">
    <text evidence="3 8">Belongs to the peptidase M17 family.</text>
</comment>
<dbReference type="GO" id="GO:0005737">
    <property type="term" value="C:cytoplasm"/>
    <property type="evidence" value="ECO:0007669"/>
    <property type="project" value="UniProtKB-SubCell"/>
</dbReference>
<gene>
    <name evidence="8" type="primary">pepA</name>
    <name evidence="10" type="ordered locus">MycrhN_4495</name>
</gene>
<name>G8RMY1_MYCRN</name>
<dbReference type="GO" id="GO:0070006">
    <property type="term" value="F:metalloaminopeptidase activity"/>
    <property type="evidence" value="ECO:0007669"/>
    <property type="project" value="InterPro"/>
</dbReference>
<evidence type="ECO:0000256" key="2">
    <source>
        <dbReference type="ARBA" id="ARBA00000967"/>
    </source>
</evidence>
<dbReference type="HAMAP" id="MF_00181">
    <property type="entry name" value="Cytosol_peptidase_M17"/>
    <property type="match status" value="1"/>
</dbReference>
<sequence length="508" mass="52581">MSPASTGFQVPTVTVSSSLPKRKVDDAVLIVAVVSGTDEDSRATVVSNPFLDAEGVGEIEVALEALGAKGGSEQVTRVVAPSLPVASVLAVGLGKNRDAWPADAIRRAAGVAARSLNGTETVITTLSDIDVSAAIEGLILGAYRFSDFRSEKTAPKDNGLRSITALTADTKSKTKDAAARATDIAAAVATARDFVNTPPSHLFPAEFAKRAEALGKAAGLEVEVVDDKALAKDGYGGIVGVGKGSSRPPRLVRLSHRGGKGRKPKKVALVGKGITFDTGGISIKPAANMHHMTSDMGGAAAVIATVVLAARQKLPIDVVATVPMAENMPSATAQRPGDVLTQYGGITVEVLNTDAEGRLILADAIVRACEDDPDYLIETSTLTGAQTVALGARTPGVMGSDEFRDRVAERSQEVGENAWPMPLPEELKDDLKSTVADLANVSGSRYAGMLVAGTYLREFVADGVQWAHIDVAAPAYNTGGPWGYTGKGGTGVPTRTMFAVLEDIAVNG</sequence>
<dbReference type="InterPro" id="IPR023042">
    <property type="entry name" value="Peptidase_M17_leu_NH2_pept"/>
</dbReference>
<keyword evidence="5 8" id="KW-0645">Protease</keyword>
<comment type="function">
    <text evidence="7 8">Presumably involved in the processing and regular turnover of intracellular proteins. Catalyzes the removal of unsubstituted N-terminal amino acids from various peptides.</text>
</comment>
<dbReference type="EC" id="3.4.11.1" evidence="8"/>
<comment type="catalytic activity">
    <reaction evidence="1 8">
        <text>Release of an N-terminal amino acid, Xaa-|-Yaa-, in which Xaa is preferably Leu, but may be other amino acids including Pro although not Arg or Lys, and Yaa may be Pro. Amino acid amides and methyl esters are also readily hydrolyzed, but rates on arylamides are exceedingly low.</text>
        <dbReference type="EC" id="3.4.11.1"/>
    </reaction>
</comment>
<dbReference type="HOGENOM" id="CLU_013734_2_0_11"/>
<dbReference type="GO" id="GO:0006508">
    <property type="term" value="P:proteolysis"/>
    <property type="evidence" value="ECO:0007669"/>
    <property type="project" value="UniProtKB-KW"/>
</dbReference>
<feature type="binding site" evidence="8">
    <location>
        <position position="356"/>
    </location>
    <ligand>
        <name>Mn(2+)</name>
        <dbReference type="ChEBI" id="CHEBI:29035"/>
        <label>2</label>
    </ligand>
</feature>
<dbReference type="InterPro" id="IPR043472">
    <property type="entry name" value="Macro_dom-like"/>
</dbReference>
<dbReference type="PRINTS" id="PR00481">
    <property type="entry name" value="LAMNOPPTDASE"/>
</dbReference>
<dbReference type="InterPro" id="IPR008283">
    <property type="entry name" value="Peptidase_M17_N"/>
</dbReference>
<dbReference type="RefSeq" id="WP_014212733.1">
    <property type="nucleotide sequence ID" value="NC_016604.1"/>
</dbReference>
<dbReference type="EC" id="3.4.11.10" evidence="8"/>
<organism evidence="10 11">
    <name type="scientific">Mycolicibacterium rhodesiae (strain NBB3)</name>
    <name type="common">Mycobacterium rhodesiae</name>
    <dbReference type="NCBI Taxonomy" id="710685"/>
    <lineage>
        <taxon>Bacteria</taxon>
        <taxon>Bacillati</taxon>
        <taxon>Actinomycetota</taxon>
        <taxon>Actinomycetes</taxon>
        <taxon>Mycobacteriales</taxon>
        <taxon>Mycobacteriaceae</taxon>
        <taxon>Mycolicibacterium</taxon>
    </lineage>
</organism>
<feature type="active site" evidence="8">
    <location>
        <position position="358"/>
    </location>
</feature>
<comment type="cofactor">
    <cofactor evidence="8">
        <name>Mn(2+)</name>
        <dbReference type="ChEBI" id="CHEBI:29035"/>
    </cofactor>
    <text evidence="8">Binds 2 manganese ions per subunit.</text>
</comment>
<dbReference type="PROSITE" id="PS00631">
    <property type="entry name" value="CYTOSOL_AP"/>
    <property type="match status" value="1"/>
</dbReference>
<feature type="active site" evidence="8">
    <location>
        <position position="284"/>
    </location>
</feature>
<dbReference type="PATRIC" id="fig|710685.3.peg.4505"/>
<comment type="catalytic activity">
    <reaction evidence="2 8">
        <text>Release of an N-terminal amino acid, preferentially leucine, but not glutamic or aspartic acids.</text>
        <dbReference type="EC" id="3.4.11.10"/>
    </reaction>
</comment>
<evidence type="ECO:0000313" key="11">
    <source>
        <dbReference type="Proteomes" id="UP000005442"/>
    </source>
</evidence>
<dbReference type="Gene3D" id="3.40.220.10">
    <property type="entry name" value="Leucine Aminopeptidase, subunit E, domain 1"/>
    <property type="match status" value="1"/>
</dbReference>
<feature type="binding site" evidence="8">
    <location>
        <position position="277"/>
    </location>
    <ligand>
        <name>Mn(2+)</name>
        <dbReference type="ChEBI" id="CHEBI:29035"/>
        <label>2</label>
    </ligand>
</feature>
<dbReference type="OrthoDB" id="9809354at2"/>
<evidence type="ECO:0000256" key="6">
    <source>
        <dbReference type="ARBA" id="ARBA00022801"/>
    </source>
</evidence>
<dbReference type="GO" id="GO:0030145">
    <property type="term" value="F:manganese ion binding"/>
    <property type="evidence" value="ECO:0007669"/>
    <property type="project" value="UniProtKB-UniRule"/>
</dbReference>
<evidence type="ECO:0000256" key="5">
    <source>
        <dbReference type="ARBA" id="ARBA00022670"/>
    </source>
</evidence>
<dbReference type="Pfam" id="PF00883">
    <property type="entry name" value="Peptidase_M17"/>
    <property type="match status" value="1"/>
</dbReference>
<comment type="subcellular location">
    <subcellularLocation>
        <location evidence="8">Cytoplasm</location>
    </subcellularLocation>
</comment>
<feature type="binding site" evidence="8">
    <location>
        <position position="356"/>
    </location>
    <ligand>
        <name>Mn(2+)</name>
        <dbReference type="ChEBI" id="CHEBI:29035"/>
        <label>1</label>
    </ligand>
</feature>
<dbReference type="AlphaFoldDB" id="G8RMY1"/>
<dbReference type="CDD" id="cd00433">
    <property type="entry name" value="Peptidase_M17"/>
    <property type="match status" value="1"/>
</dbReference>
<dbReference type="InterPro" id="IPR000819">
    <property type="entry name" value="Peptidase_M17_C"/>
</dbReference>
<proteinExistence type="inferred from homology"/>
<evidence type="ECO:0000313" key="10">
    <source>
        <dbReference type="EMBL" id="AEV74985.1"/>
    </source>
</evidence>
<feature type="binding site" evidence="8">
    <location>
        <position position="272"/>
    </location>
    <ligand>
        <name>Mn(2+)</name>
        <dbReference type="ChEBI" id="CHEBI:29035"/>
        <label>2</label>
    </ligand>
</feature>
<evidence type="ECO:0000256" key="8">
    <source>
        <dbReference type="HAMAP-Rule" id="MF_00181"/>
    </source>
</evidence>
<evidence type="ECO:0000259" key="9">
    <source>
        <dbReference type="PROSITE" id="PS00631"/>
    </source>
</evidence>
<dbReference type="STRING" id="710685.MycrhN_4495"/>
<dbReference type="eggNOG" id="COG0260">
    <property type="taxonomic scope" value="Bacteria"/>
</dbReference>
<dbReference type="SUPFAM" id="SSF52949">
    <property type="entry name" value="Macro domain-like"/>
    <property type="match status" value="1"/>
</dbReference>
<keyword evidence="11" id="KW-1185">Reference proteome</keyword>
<dbReference type="Pfam" id="PF02789">
    <property type="entry name" value="Peptidase_M17_N"/>
    <property type="match status" value="1"/>
</dbReference>
<evidence type="ECO:0000256" key="1">
    <source>
        <dbReference type="ARBA" id="ARBA00000135"/>
    </source>
</evidence>
<dbReference type="NCBIfam" id="NF002073">
    <property type="entry name" value="PRK00913.1-2"/>
    <property type="match status" value="1"/>
</dbReference>
<keyword evidence="8" id="KW-0464">Manganese</keyword>
<keyword evidence="6 8" id="KW-0378">Hydrolase</keyword>
<keyword evidence="8" id="KW-0963">Cytoplasm</keyword>